<evidence type="ECO:0008006" key="3">
    <source>
        <dbReference type="Google" id="ProtNLM"/>
    </source>
</evidence>
<dbReference type="InterPro" id="IPR036691">
    <property type="entry name" value="Endo/exonu/phosph_ase_sf"/>
</dbReference>
<organism evidence="1 2">
    <name type="scientific">Riccia fluitans</name>
    <dbReference type="NCBI Taxonomy" id="41844"/>
    <lineage>
        <taxon>Eukaryota</taxon>
        <taxon>Viridiplantae</taxon>
        <taxon>Streptophyta</taxon>
        <taxon>Embryophyta</taxon>
        <taxon>Marchantiophyta</taxon>
        <taxon>Marchantiopsida</taxon>
        <taxon>Marchantiidae</taxon>
        <taxon>Marchantiales</taxon>
        <taxon>Ricciaceae</taxon>
        <taxon>Riccia</taxon>
    </lineage>
</organism>
<keyword evidence="2" id="KW-1185">Reference proteome</keyword>
<gene>
    <name evidence="1" type="ORF">R1flu_022666</name>
</gene>
<accession>A0ABD1XPU5</accession>
<protein>
    <recommendedName>
        <fullName evidence="3">Endonuclease/exonuclease/phosphatase domain-containing protein</fullName>
    </recommendedName>
</protein>
<dbReference type="Proteomes" id="UP001605036">
    <property type="component" value="Unassembled WGS sequence"/>
</dbReference>
<reference evidence="1 2" key="1">
    <citation type="submission" date="2024-09" db="EMBL/GenBank/DDBJ databases">
        <title>Chromosome-scale assembly of Riccia fluitans.</title>
        <authorList>
            <person name="Paukszto L."/>
            <person name="Sawicki J."/>
            <person name="Karawczyk K."/>
            <person name="Piernik-Szablinska J."/>
            <person name="Szczecinska M."/>
            <person name="Mazdziarz M."/>
        </authorList>
    </citation>
    <scope>NUCLEOTIDE SEQUENCE [LARGE SCALE GENOMIC DNA]</scope>
    <source>
        <strain evidence="1">Rf_01</strain>
        <tissue evidence="1">Aerial parts of the thallus</tissue>
    </source>
</reference>
<comment type="caution">
    <text evidence="1">The sequence shown here is derived from an EMBL/GenBank/DDBJ whole genome shotgun (WGS) entry which is preliminary data.</text>
</comment>
<dbReference type="AlphaFoldDB" id="A0ABD1XPU5"/>
<dbReference type="Gene3D" id="3.60.10.10">
    <property type="entry name" value="Endonuclease/exonuclease/phosphatase"/>
    <property type="match status" value="1"/>
</dbReference>
<feature type="non-terminal residue" evidence="1">
    <location>
        <position position="141"/>
    </location>
</feature>
<proteinExistence type="predicted"/>
<name>A0ABD1XPU5_9MARC</name>
<sequence>MADTESESAGRRVHDFASDGHMSLTIMTFNLHRERTTDGPNSWEHRKDICANIIKKFSPLLVCTQEGLKSQLDDIACLLPGYEQFGVSRKGPNEPNDEHCAIFYSREKVEKMDGGTFWLSESPSVPASSSWSTDVPAIATW</sequence>
<dbReference type="SUPFAM" id="SSF56219">
    <property type="entry name" value="DNase I-like"/>
    <property type="match status" value="1"/>
</dbReference>
<evidence type="ECO:0000313" key="2">
    <source>
        <dbReference type="Proteomes" id="UP001605036"/>
    </source>
</evidence>
<evidence type="ECO:0000313" key="1">
    <source>
        <dbReference type="EMBL" id="KAL2610974.1"/>
    </source>
</evidence>
<dbReference type="EMBL" id="JBHFFA010000007">
    <property type="protein sequence ID" value="KAL2610974.1"/>
    <property type="molecule type" value="Genomic_DNA"/>
</dbReference>